<evidence type="ECO:0000256" key="3">
    <source>
        <dbReference type="ARBA" id="ARBA00022605"/>
    </source>
</evidence>
<feature type="active site" evidence="7 8">
    <location>
        <position position="150"/>
    </location>
</feature>
<dbReference type="CDD" id="cd17895">
    <property type="entry name" value="AGPR_1_N"/>
    <property type="match status" value="1"/>
</dbReference>
<dbReference type="GO" id="GO:0005737">
    <property type="term" value="C:cytoplasm"/>
    <property type="evidence" value="ECO:0007669"/>
    <property type="project" value="UniProtKB-SubCell"/>
</dbReference>
<evidence type="ECO:0000313" key="11">
    <source>
        <dbReference type="Proteomes" id="UP000193136"/>
    </source>
</evidence>
<dbReference type="HAMAP" id="MF_00150">
    <property type="entry name" value="ArgC_type1"/>
    <property type="match status" value="1"/>
</dbReference>
<dbReference type="InterPro" id="IPR023013">
    <property type="entry name" value="AGPR_AS"/>
</dbReference>
<sequence length="346" mass="36923">MNIKVAVVGASGYTGVELLRLLVGHPQAELVCVTSRQFAGQPVARVFPSLAGRCELVFENLAAAEIAARAEVVLTALPHQAAMAVIPDLLVAGCRVVDLSADYRLRDAAVYEHWYQPHSSPQLLAEAVYGLPELFREQVRPARLVANPGCYPTSVALGLAPLLRQGLIDPDSLIIDSKSGTSGAGRGAKLGSLFCEVNEGFKAYGVAGHRHTPEIEQTLSILSGREVTVSFTPHLLPVSRGILSTCYAASRQQLSTADLVEIYRQFYADEYFVRVHPVGSLPNINQVAGSNYCDLGMVADERTGRIIVVAVIDNLVKGAAGQAVQNLNLLAGLPEQTGLEALSAFP</sequence>
<dbReference type="GO" id="GO:0003942">
    <property type="term" value="F:N-acetyl-gamma-glutamyl-phosphate reductase activity"/>
    <property type="evidence" value="ECO:0007669"/>
    <property type="project" value="UniProtKB-UniRule"/>
</dbReference>
<comment type="catalytic activity">
    <reaction evidence="6 7">
        <text>N-acetyl-L-glutamate 5-semialdehyde + phosphate + NADP(+) = N-acetyl-L-glutamyl 5-phosphate + NADPH + H(+)</text>
        <dbReference type="Rhea" id="RHEA:21588"/>
        <dbReference type="ChEBI" id="CHEBI:15378"/>
        <dbReference type="ChEBI" id="CHEBI:29123"/>
        <dbReference type="ChEBI" id="CHEBI:43474"/>
        <dbReference type="ChEBI" id="CHEBI:57783"/>
        <dbReference type="ChEBI" id="CHEBI:57936"/>
        <dbReference type="ChEBI" id="CHEBI:58349"/>
        <dbReference type="EC" id="1.2.1.38"/>
    </reaction>
</comment>
<dbReference type="Pfam" id="PF01118">
    <property type="entry name" value="Semialdhyde_dh"/>
    <property type="match status" value="1"/>
</dbReference>
<dbReference type="AlphaFoldDB" id="A0A1X0Y2W2"/>
<dbReference type="PANTHER" id="PTHR32338">
    <property type="entry name" value="N-ACETYL-GAMMA-GLUTAMYL-PHOSPHATE REDUCTASE, CHLOROPLASTIC-RELATED-RELATED"/>
    <property type="match status" value="1"/>
</dbReference>
<dbReference type="Proteomes" id="UP000193136">
    <property type="component" value="Unassembled WGS sequence"/>
</dbReference>
<reference evidence="10 11" key="1">
    <citation type="submission" date="2017-03" db="EMBL/GenBank/DDBJ databases">
        <title>Genome sequence of Geothermobacter sp. EPR-M, Deep-Sea Iron Reducer.</title>
        <authorList>
            <person name="Tully B."/>
            <person name="Savalia P."/>
            <person name="Abuyen K."/>
            <person name="Baughan C."/>
            <person name="Romero E."/>
            <person name="Ronkowski C."/>
            <person name="Torres B."/>
            <person name="Tremblay J."/>
            <person name="Trujillo A."/>
            <person name="Tyler M."/>
            <person name="Perez-Rodriguez I."/>
            <person name="Amend J."/>
        </authorList>
    </citation>
    <scope>NUCLEOTIDE SEQUENCE [LARGE SCALE GENOMIC DNA]</scope>
    <source>
        <strain evidence="10 11">EPR-M</strain>
    </source>
</reference>
<keyword evidence="2 7" id="KW-0055">Arginine biosynthesis</keyword>
<comment type="subcellular location">
    <subcellularLocation>
        <location evidence="7">Cytoplasm</location>
    </subcellularLocation>
</comment>
<accession>A0A1X0Y2W2</accession>
<gene>
    <name evidence="7" type="primary">argC</name>
    <name evidence="10" type="ORF">B5V00_09475</name>
</gene>
<keyword evidence="7" id="KW-0963">Cytoplasm</keyword>
<comment type="caution">
    <text evidence="10">The sequence shown here is derived from an EMBL/GenBank/DDBJ whole genome shotgun (WGS) entry which is preliminary data.</text>
</comment>
<comment type="pathway">
    <text evidence="1 7">Amino-acid biosynthesis; L-arginine biosynthesis; N(2)-acetyl-L-ornithine from L-glutamate: step 3/4.</text>
</comment>
<comment type="similarity">
    <text evidence="7">Belongs to the NAGSA dehydrogenase family. Type 1 subfamily.</text>
</comment>
<dbReference type="Gene3D" id="3.40.50.720">
    <property type="entry name" value="NAD(P)-binding Rossmann-like Domain"/>
    <property type="match status" value="1"/>
</dbReference>
<dbReference type="RefSeq" id="WP_085010549.1">
    <property type="nucleotide sequence ID" value="NZ_NAAD01000011.1"/>
</dbReference>
<comment type="function">
    <text evidence="7">Catalyzes the NADPH-dependent reduction of N-acetyl-5-glutamyl phosphate to yield N-acetyl-L-glutamate 5-semialdehyde.</text>
</comment>
<dbReference type="STRING" id="1969733.B5V00_09475"/>
<protein>
    <recommendedName>
        <fullName evidence="7">N-acetyl-gamma-glutamyl-phosphate reductase</fullName>
        <shortName evidence="7">AGPR</shortName>
        <ecNumber evidence="7">1.2.1.38</ecNumber>
    </recommendedName>
    <alternativeName>
        <fullName evidence="7">N-acetyl-glutamate semialdehyde dehydrogenase</fullName>
        <shortName evidence="7">NAGSA dehydrogenase</shortName>
    </alternativeName>
</protein>
<dbReference type="PANTHER" id="PTHR32338:SF10">
    <property type="entry name" value="N-ACETYL-GAMMA-GLUTAMYL-PHOSPHATE REDUCTASE, CHLOROPLASTIC-RELATED"/>
    <property type="match status" value="1"/>
</dbReference>
<evidence type="ECO:0000256" key="2">
    <source>
        <dbReference type="ARBA" id="ARBA00022571"/>
    </source>
</evidence>
<dbReference type="PROSITE" id="PS01224">
    <property type="entry name" value="ARGC"/>
    <property type="match status" value="1"/>
</dbReference>
<dbReference type="GO" id="GO:0051287">
    <property type="term" value="F:NAD binding"/>
    <property type="evidence" value="ECO:0007669"/>
    <property type="project" value="InterPro"/>
</dbReference>
<keyword evidence="3 7" id="KW-0028">Amino-acid biosynthesis</keyword>
<feature type="domain" description="Semialdehyde dehydrogenase NAD-binding" evidence="9">
    <location>
        <begin position="4"/>
        <end position="142"/>
    </location>
</feature>
<evidence type="ECO:0000256" key="4">
    <source>
        <dbReference type="ARBA" id="ARBA00022857"/>
    </source>
</evidence>
<evidence type="ECO:0000256" key="6">
    <source>
        <dbReference type="ARBA" id="ARBA00050557"/>
    </source>
</evidence>
<dbReference type="InterPro" id="IPR000534">
    <property type="entry name" value="Semialdehyde_DH_NAD-bd"/>
</dbReference>
<dbReference type="EMBL" id="NAAD01000011">
    <property type="protein sequence ID" value="ORJ59505.1"/>
    <property type="molecule type" value="Genomic_DNA"/>
</dbReference>
<keyword evidence="4 7" id="KW-0521">NADP</keyword>
<dbReference type="InterPro" id="IPR036291">
    <property type="entry name" value="NAD(P)-bd_dom_sf"/>
</dbReference>
<dbReference type="FunFam" id="3.30.360.10:FF:000014">
    <property type="entry name" value="N-acetyl-gamma-glutamyl-phosphate reductase"/>
    <property type="match status" value="1"/>
</dbReference>
<evidence type="ECO:0000256" key="8">
    <source>
        <dbReference type="PROSITE-ProRule" id="PRU10010"/>
    </source>
</evidence>
<dbReference type="InterPro" id="IPR050085">
    <property type="entry name" value="AGPR"/>
</dbReference>
<proteinExistence type="inferred from homology"/>
<keyword evidence="5 7" id="KW-0560">Oxidoreductase</keyword>
<dbReference type="UniPathway" id="UPA00068">
    <property type="reaction ID" value="UER00108"/>
</dbReference>
<organism evidence="10 11">
    <name type="scientific">Geothermobacter hydrogeniphilus</name>
    <dbReference type="NCBI Taxonomy" id="1969733"/>
    <lineage>
        <taxon>Bacteria</taxon>
        <taxon>Pseudomonadati</taxon>
        <taxon>Thermodesulfobacteriota</taxon>
        <taxon>Desulfuromonadia</taxon>
        <taxon>Desulfuromonadales</taxon>
        <taxon>Geothermobacteraceae</taxon>
        <taxon>Geothermobacter</taxon>
    </lineage>
</organism>
<dbReference type="InterPro" id="IPR000706">
    <property type="entry name" value="AGPR_type-1"/>
</dbReference>
<evidence type="ECO:0000313" key="10">
    <source>
        <dbReference type="EMBL" id="ORJ59505.1"/>
    </source>
</evidence>
<dbReference type="SMART" id="SM00859">
    <property type="entry name" value="Semialdhyde_dh"/>
    <property type="match status" value="1"/>
</dbReference>
<evidence type="ECO:0000256" key="1">
    <source>
        <dbReference type="ARBA" id="ARBA00004862"/>
    </source>
</evidence>
<keyword evidence="11" id="KW-1185">Reference proteome</keyword>
<dbReference type="Pfam" id="PF22698">
    <property type="entry name" value="Semialdhyde_dhC_1"/>
    <property type="match status" value="1"/>
</dbReference>
<dbReference type="EC" id="1.2.1.38" evidence="7"/>
<dbReference type="SUPFAM" id="SSF55347">
    <property type="entry name" value="Glyceraldehyde-3-phosphate dehydrogenase-like, C-terminal domain"/>
    <property type="match status" value="1"/>
</dbReference>
<evidence type="ECO:0000256" key="5">
    <source>
        <dbReference type="ARBA" id="ARBA00023002"/>
    </source>
</evidence>
<dbReference type="OrthoDB" id="9801289at2"/>
<name>A0A1X0Y2W2_9BACT</name>
<dbReference type="Gene3D" id="3.30.360.10">
    <property type="entry name" value="Dihydrodipicolinate Reductase, domain 2"/>
    <property type="match status" value="1"/>
</dbReference>
<evidence type="ECO:0000259" key="9">
    <source>
        <dbReference type="SMART" id="SM00859"/>
    </source>
</evidence>
<dbReference type="InterPro" id="IPR058924">
    <property type="entry name" value="AGPR_dimerisation_dom"/>
</dbReference>
<dbReference type="CDD" id="cd23934">
    <property type="entry name" value="AGPR_1_C"/>
    <property type="match status" value="1"/>
</dbReference>
<dbReference type="GO" id="GO:0006526">
    <property type="term" value="P:L-arginine biosynthetic process"/>
    <property type="evidence" value="ECO:0007669"/>
    <property type="project" value="UniProtKB-UniRule"/>
</dbReference>
<evidence type="ECO:0000256" key="7">
    <source>
        <dbReference type="HAMAP-Rule" id="MF_00150"/>
    </source>
</evidence>
<dbReference type="GO" id="GO:0070401">
    <property type="term" value="F:NADP+ binding"/>
    <property type="evidence" value="ECO:0007669"/>
    <property type="project" value="InterPro"/>
</dbReference>
<dbReference type="NCBIfam" id="TIGR01850">
    <property type="entry name" value="argC"/>
    <property type="match status" value="1"/>
</dbReference>
<dbReference type="SUPFAM" id="SSF51735">
    <property type="entry name" value="NAD(P)-binding Rossmann-fold domains"/>
    <property type="match status" value="1"/>
</dbReference>